<feature type="domain" description="Ribosome maturation factor RimP N-terminal" evidence="4">
    <location>
        <begin position="9"/>
        <end position="79"/>
    </location>
</feature>
<sequence length="148" mass="17036">MKMVEEISNPVLRENNIELVDIEFVKENSNYFLRIYIDKSSGITVDDCQKVSEYIGKKLDEVDPINVSYYLEVSSPGLDRPLKRERDLERSLGKDVDVSLYKALQGKKKFSGELVSFNEDIIKITDNDIGEMEIPRNNISKIKLAIKF</sequence>
<dbReference type="Gene3D" id="3.30.300.70">
    <property type="entry name" value="RimP-like superfamily, N-terminal"/>
    <property type="match status" value="1"/>
</dbReference>
<accession>A0A410QHG5</accession>
<dbReference type="FunFam" id="3.30.300.70:FF:000001">
    <property type="entry name" value="Ribosome maturation factor RimP"/>
    <property type="match status" value="1"/>
</dbReference>
<evidence type="ECO:0000256" key="1">
    <source>
        <dbReference type="ARBA" id="ARBA00022490"/>
    </source>
</evidence>
<keyword evidence="2 3" id="KW-0690">Ribosome biogenesis</keyword>
<name>A0A410QHG5_9FIRM</name>
<organism evidence="6 7">
    <name type="scientific">Acidilutibacter cellobiosedens</name>
    <dbReference type="NCBI Taxonomy" id="2507161"/>
    <lineage>
        <taxon>Bacteria</taxon>
        <taxon>Bacillati</taxon>
        <taxon>Bacillota</taxon>
        <taxon>Tissierellia</taxon>
        <taxon>Tissierellales</taxon>
        <taxon>Acidilutibacteraceae</taxon>
        <taxon>Acidilutibacter</taxon>
    </lineage>
</organism>
<evidence type="ECO:0000256" key="2">
    <source>
        <dbReference type="ARBA" id="ARBA00022517"/>
    </source>
</evidence>
<evidence type="ECO:0000259" key="5">
    <source>
        <dbReference type="Pfam" id="PF17384"/>
    </source>
</evidence>
<dbReference type="InterPro" id="IPR028998">
    <property type="entry name" value="RimP_C"/>
</dbReference>
<dbReference type="InterPro" id="IPR035956">
    <property type="entry name" value="RimP_N_sf"/>
</dbReference>
<comment type="subcellular location">
    <subcellularLocation>
        <location evidence="3">Cytoplasm</location>
    </subcellularLocation>
</comment>
<evidence type="ECO:0000259" key="4">
    <source>
        <dbReference type="Pfam" id="PF02576"/>
    </source>
</evidence>
<dbReference type="HAMAP" id="MF_01077">
    <property type="entry name" value="RimP"/>
    <property type="match status" value="1"/>
</dbReference>
<dbReference type="EMBL" id="CP035282">
    <property type="protein sequence ID" value="QAT63416.1"/>
    <property type="molecule type" value="Genomic_DNA"/>
</dbReference>
<dbReference type="SUPFAM" id="SSF75420">
    <property type="entry name" value="YhbC-like, N-terminal domain"/>
    <property type="match status" value="1"/>
</dbReference>
<dbReference type="Pfam" id="PF02576">
    <property type="entry name" value="RimP_N"/>
    <property type="match status" value="1"/>
</dbReference>
<keyword evidence="1 3" id="KW-0963">Cytoplasm</keyword>
<evidence type="ECO:0000256" key="3">
    <source>
        <dbReference type="HAMAP-Rule" id="MF_01077"/>
    </source>
</evidence>
<feature type="domain" description="Ribosome maturation factor RimP C-terminal" evidence="5">
    <location>
        <begin position="82"/>
        <end position="148"/>
    </location>
</feature>
<comment type="similarity">
    <text evidence="3">Belongs to the RimP family.</text>
</comment>
<dbReference type="Proteomes" id="UP000287969">
    <property type="component" value="Chromosome"/>
</dbReference>
<gene>
    <name evidence="3 6" type="primary">rimP</name>
    <name evidence="6" type="ORF">EQM13_08650</name>
</gene>
<dbReference type="InterPro" id="IPR003728">
    <property type="entry name" value="Ribosome_maturation_RimP"/>
</dbReference>
<dbReference type="PANTHER" id="PTHR33867:SF1">
    <property type="entry name" value="RIBOSOME MATURATION FACTOR RIMP"/>
    <property type="match status" value="1"/>
</dbReference>
<evidence type="ECO:0000313" key="7">
    <source>
        <dbReference type="Proteomes" id="UP000287969"/>
    </source>
</evidence>
<dbReference type="Pfam" id="PF17384">
    <property type="entry name" value="DUF150_C"/>
    <property type="match status" value="1"/>
</dbReference>
<dbReference type="InterPro" id="IPR028989">
    <property type="entry name" value="RimP_N"/>
</dbReference>
<comment type="function">
    <text evidence="3">Required for maturation of 30S ribosomal subunits.</text>
</comment>
<dbReference type="SUPFAM" id="SSF74942">
    <property type="entry name" value="YhbC-like, C-terminal domain"/>
    <property type="match status" value="1"/>
</dbReference>
<proteinExistence type="inferred from homology"/>
<keyword evidence="7" id="KW-1185">Reference proteome</keyword>
<dbReference type="AlphaFoldDB" id="A0A410QHG5"/>
<reference evidence="7" key="1">
    <citation type="submission" date="2019-01" db="EMBL/GenBank/DDBJ databases">
        <title>Draft genomes of a novel of Sporanaerobacter strains.</title>
        <authorList>
            <person name="Ma S."/>
        </authorList>
    </citation>
    <scope>NUCLEOTIDE SEQUENCE [LARGE SCALE GENOMIC DNA]</scope>
    <source>
        <strain evidence="7">NJN-17</strain>
    </source>
</reference>
<dbReference type="GO" id="GO:0006412">
    <property type="term" value="P:translation"/>
    <property type="evidence" value="ECO:0007669"/>
    <property type="project" value="TreeGrafter"/>
</dbReference>
<dbReference type="PANTHER" id="PTHR33867">
    <property type="entry name" value="RIBOSOME MATURATION FACTOR RIMP"/>
    <property type="match status" value="1"/>
</dbReference>
<dbReference type="GO" id="GO:0005829">
    <property type="term" value="C:cytosol"/>
    <property type="evidence" value="ECO:0007669"/>
    <property type="project" value="TreeGrafter"/>
</dbReference>
<evidence type="ECO:0000313" key="6">
    <source>
        <dbReference type="EMBL" id="QAT63416.1"/>
    </source>
</evidence>
<dbReference type="NCBIfam" id="NF000928">
    <property type="entry name" value="PRK00092.1-2"/>
    <property type="match status" value="1"/>
</dbReference>
<dbReference type="InterPro" id="IPR036847">
    <property type="entry name" value="RimP_C_sf"/>
</dbReference>
<dbReference type="Gene3D" id="2.30.30.180">
    <property type="entry name" value="Ribosome maturation factor RimP, C-terminal domain"/>
    <property type="match status" value="1"/>
</dbReference>
<dbReference type="OrthoDB" id="9805006at2"/>
<dbReference type="KEGG" id="spoa:EQM13_08650"/>
<protein>
    <recommendedName>
        <fullName evidence="3">Ribosome maturation factor RimP</fullName>
    </recommendedName>
</protein>
<dbReference type="CDD" id="cd01734">
    <property type="entry name" value="YlxS_C"/>
    <property type="match status" value="1"/>
</dbReference>
<dbReference type="GO" id="GO:0000028">
    <property type="term" value="P:ribosomal small subunit assembly"/>
    <property type="evidence" value="ECO:0007669"/>
    <property type="project" value="TreeGrafter"/>
</dbReference>